<evidence type="ECO:0000256" key="1">
    <source>
        <dbReference type="ARBA" id="ARBA00003950"/>
    </source>
</evidence>
<dbReference type="InParanoid" id="A0A6J0C1Q7"/>
<dbReference type="Proteomes" id="UP000829291">
    <property type="component" value="Chromosome 3"/>
</dbReference>
<organism evidence="12">
    <name type="scientific">Neodiprion lecontei</name>
    <name type="common">Redheaded pine sawfly</name>
    <dbReference type="NCBI Taxonomy" id="441921"/>
    <lineage>
        <taxon>Eukaryota</taxon>
        <taxon>Metazoa</taxon>
        <taxon>Ecdysozoa</taxon>
        <taxon>Arthropoda</taxon>
        <taxon>Hexapoda</taxon>
        <taxon>Insecta</taxon>
        <taxon>Pterygota</taxon>
        <taxon>Neoptera</taxon>
        <taxon>Endopterygota</taxon>
        <taxon>Hymenoptera</taxon>
        <taxon>Tenthredinoidea</taxon>
        <taxon>Diprionidae</taxon>
        <taxon>Diprioninae</taxon>
        <taxon>Neodiprion</taxon>
    </lineage>
</organism>
<reference evidence="12" key="1">
    <citation type="submission" date="2025-08" db="UniProtKB">
        <authorList>
            <consortium name="RefSeq"/>
        </authorList>
    </citation>
    <scope>IDENTIFICATION</scope>
    <source>
        <tissue evidence="12">Thorax and Abdomen</tissue>
    </source>
</reference>
<evidence type="ECO:0000256" key="7">
    <source>
        <dbReference type="SAM" id="MobiDB-lite"/>
    </source>
</evidence>
<dbReference type="InterPro" id="IPR056580">
    <property type="entry name" value="Ufl1_dom"/>
</dbReference>
<evidence type="ECO:0000259" key="8">
    <source>
        <dbReference type="Pfam" id="PF09743"/>
    </source>
</evidence>
<feature type="domain" description="E3 UFM1-protein ligase 1-like N-terminal" evidence="8">
    <location>
        <begin position="8"/>
        <end position="285"/>
    </location>
</feature>
<evidence type="ECO:0000256" key="6">
    <source>
        <dbReference type="ARBA" id="ARBA00030452"/>
    </source>
</evidence>
<dbReference type="Pfam" id="PF25870">
    <property type="entry name" value="WHD_UFL1_5th"/>
    <property type="match status" value="1"/>
</dbReference>
<sequence>MTAVDWDEVKRLAADFQKAQLSSTLQRLSEHNCVEIVTKLLESKLLDVVFTTDGKEYVTPQQLVREIKDELQVCGGRINLADLAKLLNVDLSQVSKAATDIERHDKSVKLVLGQLVDKTYMTKITGEINDRLSQQGHVDVAQLTLHYDLPAEFLQSTVERELGKTIFGRQDRQDPRVFYTEGYVARNKAKTRGALSGITKPTLISAILGQCSVPERIFSSILDNLQEMRQVPGVVTGKQGGNGIYVPSIYSKSQNDWVDNFYKQNGYLEYDALSRLGFSDPQNFVKRHFANEKLSLLDSVAVGPAITDQVDANVEEVAATGSFTDIYPLLPSVFSPEDAETLLKDSMKRTNSNIHVFANTVAISDAFLQNLVLRFEGVAEKKAKEAVDSGKWLQFVAESKIKSKLVDPDECRVDKREERRRKAVGGKAGGGSQGRETRTKSTKKKNYRGKNTVDADSDDAQESQNSVKKEFVFFTVDDIAIEIGKDENLSDIEGLVRELASYLQPNLSKQAVAAAEQLAQMTKTNNLNVVEERLNALATSIRVLDKGIKQLDKGIQVGLTKYLMKTLGTDLVSDVFKLAAQQNLIQCPEVITTEARLKIITELPSDVKDPLNNLHKAVAGSSVEEFLIAAEPALAACCLVLRKFDKKKERPVVVGHREALLEQLSTTRDPALALHLTTSILFTATTQTALHMSGRHVLSVLEFLQPLIQSHVASTLSRYHDLVLQLLSSTDENVKHEAQTALDEGLDEIKKIAINFKKQLKPDNSQD</sequence>
<evidence type="ECO:0000256" key="4">
    <source>
        <dbReference type="ARBA" id="ARBA00022679"/>
    </source>
</evidence>
<dbReference type="GO" id="GO:0034976">
    <property type="term" value="P:response to endoplasmic reticulum stress"/>
    <property type="evidence" value="ECO:0007669"/>
    <property type="project" value="TreeGrafter"/>
</dbReference>
<dbReference type="RefSeq" id="XP_015520457.1">
    <property type="nucleotide sequence ID" value="XM_015664971.2"/>
</dbReference>
<keyword evidence="12" id="KW-0436">Ligase</keyword>
<comment type="function">
    <text evidence="1">E3 UFM1-protein ligase that mediates ufmylation of target proteins.</text>
</comment>
<dbReference type="FunCoup" id="A0A6J0C1Q7">
    <property type="interactions" value="2382"/>
</dbReference>
<dbReference type="InterPro" id="IPR018611">
    <property type="entry name" value="Ufl1"/>
</dbReference>
<evidence type="ECO:0000313" key="12">
    <source>
        <dbReference type="RefSeq" id="XP_015520457.1"/>
    </source>
</evidence>
<comment type="similarity">
    <text evidence="2">Belongs to the UFL1 family.</text>
</comment>
<name>A0A6J0C1Q7_NEOLC</name>
<dbReference type="CTD" id="23376"/>
<evidence type="ECO:0000256" key="5">
    <source>
        <dbReference type="ARBA" id="ARBA00022786"/>
    </source>
</evidence>
<dbReference type="KEGG" id="nlo:107224787"/>
<accession>A0A6J0C1Q7</accession>
<evidence type="ECO:0000256" key="2">
    <source>
        <dbReference type="ARBA" id="ARBA00010789"/>
    </source>
</evidence>
<evidence type="ECO:0000256" key="3">
    <source>
        <dbReference type="ARBA" id="ARBA00014160"/>
    </source>
</evidence>
<dbReference type="GO" id="GO:1990592">
    <property type="term" value="P:protein K69-linked ufmylation"/>
    <property type="evidence" value="ECO:0007669"/>
    <property type="project" value="TreeGrafter"/>
</dbReference>
<evidence type="ECO:0000259" key="10">
    <source>
        <dbReference type="Pfam" id="PF25041"/>
    </source>
</evidence>
<feature type="domain" description="E3 UFM1-protein ligase-like C-terminal" evidence="10">
    <location>
        <begin position="649"/>
        <end position="748"/>
    </location>
</feature>
<keyword evidence="11" id="KW-1185">Reference proteome</keyword>
<dbReference type="OrthoDB" id="10258297at2759"/>
<dbReference type="InterPro" id="IPR056579">
    <property type="entry name" value="Ufl1_N"/>
</dbReference>
<dbReference type="PANTHER" id="PTHR31057:SF0">
    <property type="entry name" value="E3 UFM1-PROTEIN LIGASE 1"/>
    <property type="match status" value="1"/>
</dbReference>
<dbReference type="Pfam" id="PF23659">
    <property type="entry name" value="UFL1"/>
    <property type="match status" value="1"/>
</dbReference>
<dbReference type="Pfam" id="PF09743">
    <property type="entry name" value="E3_UFM1_ligase"/>
    <property type="match status" value="1"/>
</dbReference>
<dbReference type="PANTHER" id="PTHR31057">
    <property type="entry name" value="E3 UFM1-PROTEIN LIGASE 1"/>
    <property type="match status" value="1"/>
</dbReference>
<feature type="region of interest" description="Disordered" evidence="7">
    <location>
        <begin position="412"/>
        <end position="461"/>
    </location>
</feature>
<dbReference type="GO" id="GO:0061666">
    <property type="term" value="F:UFM1 ligase activity"/>
    <property type="evidence" value="ECO:0007669"/>
    <property type="project" value="InterPro"/>
</dbReference>
<dbReference type="Pfam" id="PF25041">
    <property type="entry name" value="UFL1_C"/>
    <property type="match status" value="1"/>
</dbReference>
<dbReference type="AlphaFoldDB" id="A0A6J0C1Q7"/>
<dbReference type="GO" id="GO:0032434">
    <property type="term" value="P:regulation of proteasomal ubiquitin-dependent protein catabolic process"/>
    <property type="evidence" value="ECO:0007669"/>
    <property type="project" value="TreeGrafter"/>
</dbReference>
<proteinExistence type="inferred from homology"/>
<dbReference type="GO" id="GO:0005789">
    <property type="term" value="C:endoplasmic reticulum membrane"/>
    <property type="evidence" value="ECO:0007669"/>
    <property type="project" value="TreeGrafter"/>
</dbReference>
<evidence type="ECO:0000313" key="11">
    <source>
        <dbReference type="Proteomes" id="UP000829291"/>
    </source>
</evidence>
<dbReference type="InterPro" id="IPR056761">
    <property type="entry name" value="Ufl1-like_C"/>
</dbReference>
<dbReference type="GO" id="GO:0016874">
    <property type="term" value="F:ligase activity"/>
    <property type="evidence" value="ECO:0007669"/>
    <property type="project" value="UniProtKB-KW"/>
</dbReference>
<keyword evidence="5" id="KW-0833">Ubl conjugation pathway</keyword>
<gene>
    <name evidence="12" type="primary">LOC107224787</name>
</gene>
<feature type="domain" description="E3 UFM1-protein ligase 1-like" evidence="9">
    <location>
        <begin position="530"/>
        <end position="643"/>
    </location>
</feature>
<protein>
    <recommendedName>
        <fullName evidence="3">E3 UFM1-protein ligase 1 homolog</fullName>
    </recommendedName>
    <alternativeName>
        <fullName evidence="6">E3 UFM1-protein transferase 1 homolog</fullName>
    </alternativeName>
</protein>
<keyword evidence="4" id="KW-0808">Transferase</keyword>
<evidence type="ECO:0000259" key="9">
    <source>
        <dbReference type="Pfam" id="PF23659"/>
    </source>
</evidence>
<dbReference type="GeneID" id="107224787"/>